<evidence type="ECO:0000313" key="1">
    <source>
        <dbReference type="EMBL" id="CCF85404.1"/>
    </source>
</evidence>
<dbReference type="AlphaFoldDB" id="I4EL42"/>
<organism evidence="1 2">
    <name type="scientific">Nitrolancea hollandica Lb</name>
    <dbReference type="NCBI Taxonomy" id="1129897"/>
    <lineage>
        <taxon>Bacteria</taxon>
        <taxon>Pseudomonadati</taxon>
        <taxon>Thermomicrobiota</taxon>
        <taxon>Thermomicrobia</taxon>
        <taxon>Sphaerobacterales</taxon>
        <taxon>Sphaerobacterineae</taxon>
        <taxon>Sphaerobacteraceae</taxon>
        <taxon>Nitrolancea</taxon>
    </lineage>
</organism>
<dbReference type="EMBL" id="CAGS01000437">
    <property type="protein sequence ID" value="CCF85404.1"/>
    <property type="molecule type" value="Genomic_DNA"/>
</dbReference>
<proteinExistence type="predicted"/>
<keyword evidence="2" id="KW-1185">Reference proteome</keyword>
<evidence type="ECO:0000313" key="2">
    <source>
        <dbReference type="Proteomes" id="UP000004221"/>
    </source>
</evidence>
<gene>
    <name evidence="1" type="ORF">NITHO_4920015</name>
</gene>
<reference evidence="1 2" key="1">
    <citation type="journal article" date="2012" name="ISME J.">
        <title>Nitrification expanded: discovery, physiology and genomics of a nitrite-oxidizing bacterium from the phylum Chloroflexi.</title>
        <authorList>
            <person name="Sorokin D.Y."/>
            <person name="Lucker S."/>
            <person name="Vejmelkova D."/>
            <person name="Kostrikina N.A."/>
            <person name="Kleerebezem R."/>
            <person name="Rijpstra W.I."/>
            <person name="Damste J.S."/>
            <person name="Le Paslier D."/>
            <person name="Muyzer G."/>
            <person name="Wagner M."/>
            <person name="van Loosdrecht M.C."/>
            <person name="Daims H."/>
        </authorList>
    </citation>
    <scope>NUCLEOTIDE SEQUENCE [LARGE SCALE GENOMIC DNA]</scope>
    <source>
        <strain evidence="2">none</strain>
    </source>
</reference>
<sequence>MDEQRLSQVEGRVEALHWKVDEIKGQVKDIHGIVQQMAEHYGRLDERIPSAPTRRQTTVVATLAAALSTAATLILQRLGIPH</sequence>
<comment type="caution">
    <text evidence="1">The sequence shown here is derived from an EMBL/GenBank/DDBJ whole genome shotgun (WGS) entry which is preliminary data.</text>
</comment>
<protein>
    <submittedName>
        <fullName evidence="1">Uncharacterized protein</fullName>
    </submittedName>
</protein>
<accession>I4EL42</accession>
<dbReference type="Proteomes" id="UP000004221">
    <property type="component" value="Unassembled WGS sequence"/>
</dbReference>
<dbReference type="RefSeq" id="WP_008480281.1">
    <property type="nucleotide sequence ID" value="NZ_CAGS01000437.1"/>
</dbReference>
<name>I4EL42_9BACT</name>